<sequence>MGQQTSKDQLLFQQVNYGNIEGIKALRTQGAGLEWIDSEGKTALIVACMNPQLYNVAKTLIELGANVNVYRPGRHAGTPLHHAAKRGLDQTVKLLLSHGANALIMNDDCNTPLDLARAKGFGNVVRAIELTSFRMLLRAIFACSLVGCGNITDLDFWNVLRLNCSQEKWVVVLPCGSRNLARPFKLELAIYAGPQDAQPSMTIQLWKANLEEPNFNQPDPAAVISDISKSTRIKLAPAIESEKHQLQRFCNACKGIPQVMHPSFPFGNQPPTAPPTAAASSAEDDELLAMAISASLQSVTHEGASNADTYLGSEASQCTSTASSSNSSNHIEPHNKGAASRVKSETQQAGSIAGPSHVLENDHSGPSVVQPTPEAPLSVAVPSAPPASDADIGTGPIIYPSIDTSPIDLSSSTVDASTVEANAKEGEETNSSCTICLDAPLEGACVPCGHMAGCMRCLNEIKAKSWGCPVCRSRIDQIIRIYAV</sequence>
<dbReference type="GO" id="GO:0008270">
    <property type="term" value="F:zinc ion binding"/>
    <property type="evidence" value="ECO:0007669"/>
    <property type="project" value="UniProtKB-KW"/>
</dbReference>
<dbReference type="InterPro" id="IPR001841">
    <property type="entry name" value="Znf_RING"/>
</dbReference>
<evidence type="ECO:0000256" key="1">
    <source>
        <dbReference type="ARBA" id="ARBA00022737"/>
    </source>
</evidence>
<protein>
    <recommendedName>
        <fullName evidence="6">RING-type domain-containing protein</fullName>
    </recommendedName>
</protein>
<dbReference type="CDD" id="cd23129">
    <property type="entry name" value="RING-HC_XBAT35-like"/>
    <property type="match status" value="1"/>
</dbReference>
<dbReference type="Gene3D" id="3.30.40.10">
    <property type="entry name" value="Zinc/RING finger domain, C3HC4 (zinc finger)"/>
    <property type="match status" value="1"/>
</dbReference>
<dbReference type="PROSITE" id="PS50330">
    <property type="entry name" value="UIM"/>
    <property type="match status" value="1"/>
</dbReference>
<dbReference type="InterPro" id="IPR050889">
    <property type="entry name" value="Dendritic_Spine_Reg/Scaffold"/>
</dbReference>
<dbReference type="InterPro" id="IPR036770">
    <property type="entry name" value="Ankyrin_rpt-contain_sf"/>
</dbReference>
<dbReference type="SUPFAM" id="SSF57850">
    <property type="entry name" value="RING/U-box"/>
    <property type="match status" value="1"/>
</dbReference>
<dbReference type="PROSITE" id="PS50088">
    <property type="entry name" value="ANK_REPEAT"/>
    <property type="match status" value="2"/>
</dbReference>
<evidence type="ECO:0000256" key="4">
    <source>
        <dbReference type="PROSITE-ProRule" id="PRU00175"/>
    </source>
</evidence>
<keyword evidence="4" id="KW-0863">Zinc-finger</keyword>
<keyword evidence="8" id="KW-1185">Reference proteome</keyword>
<evidence type="ECO:0000313" key="7">
    <source>
        <dbReference type="EMBL" id="KAG6423084.1"/>
    </source>
</evidence>
<feature type="region of interest" description="Disordered" evidence="5">
    <location>
        <begin position="318"/>
        <end position="395"/>
    </location>
</feature>
<evidence type="ECO:0000256" key="5">
    <source>
        <dbReference type="SAM" id="MobiDB-lite"/>
    </source>
</evidence>
<feature type="domain" description="RING-type" evidence="6">
    <location>
        <begin position="433"/>
        <end position="472"/>
    </location>
</feature>
<proteinExistence type="predicted"/>
<feature type="compositionally biased region" description="Low complexity" evidence="5">
    <location>
        <begin position="375"/>
        <end position="391"/>
    </location>
</feature>
<dbReference type="PROSITE" id="PS50089">
    <property type="entry name" value="ZF_RING_2"/>
    <property type="match status" value="1"/>
</dbReference>
<evidence type="ECO:0000256" key="3">
    <source>
        <dbReference type="PROSITE-ProRule" id="PRU00023"/>
    </source>
</evidence>
<reference evidence="7" key="2">
    <citation type="submission" date="2020-08" db="EMBL/GenBank/DDBJ databases">
        <title>Plant Genome Project.</title>
        <authorList>
            <person name="Zhang R.-G."/>
        </authorList>
    </citation>
    <scope>NUCLEOTIDE SEQUENCE</scope>
    <source>
        <strain evidence="7">Huo1</strain>
        <tissue evidence="7">Leaf</tissue>
    </source>
</reference>
<keyword evidence="4" id="KW-0479">Metal-binding</keyword>
<organism evidence="7">
    <name type="scientific">Salvia splendens</name>
    <name type="common">Scarlet sage</name>
    <dbReference type="NCBI Taxonomy" id="180675"/>
    <lineage>
        <taxon>Eukaryota</taxon>
        <taxon>Viridiplantae</taxon>
        <taxon>Streptophyta</taxon>
        <taxon>Embryophyta</taxon>
        <taxon>Tracheophyta</taxon>
        <taxon>Spermatophyta</taxon>
        <taxon>Magnoliopsida</taxon>
        <taxon>eudicotyledons</taxon>
        <taxon>Gunneridae</taxon>
        <taxon>Pentapetalae</taxon>
        <taxon>asterids</taxon>
        <taxon>lamiids</taxon>
        <taxon>Lamiales</taxon>
        <taxon>Lamiaceae</taxon>
        <taxon>Nepetoideae</taxon>
        <taxon>Mentheae</taxon>
        <taxon>Salviinae</taxon>
        <taxon>Salvia</taxon>
        <taxon>Salvia subgen. Calosphace</taxon>
        <taxon>core Calosphace</taxon>
    </lineage>
</organism>
<dbReference type="Gene3D" id="1.25.40.20">
    <property type="entry name" value="Ankyrin repeat-containing domain"/>
    <property type="match status" value="1"/>
</dbReference>
<name>A0A8X8Y1Y9_SALSN</name>
<keyword evidence="1" id="KW-0677">Repeat</keyword>
<dbReference type="PANTHER" id="PTHR24166:SF45">
    <property type="entry name" value="E3 UBIQUITIN-PROTEIN LIGASE XBAT35"/>
    <property type="match status" value="1"/>
</dbReference>
<feature type="compositionally biased region" description="Low complexity" evidence="5">
    <location>
        <begin position="318"/>
        <end position="329"/>
    </location>
</feature>
<dbReference type="Pfam" id="PF13920">
    <property type="entry name" value="zf-C3HC4_3"/>
    <property type="match status" value="1"/>
</dbReference>
<evidence type="ECO:0000256" key="2">
    <source>
        <dbReference type="ARBA" id="ARBA00023043"/>
    </source>
</evidence>
<keyword evidence="2 3" id="KW-0040">ANK repeat</keyword>
<feature type="repeat" description="ANK" evidence="3">
    <location>
        <begin position="39"/>
        <end position="72"/>
    </location>
</feature>
<dbReference type="PANTHER" id="PTHR24166">
    <property type="entry name" value="ROLLING PEBBLES, ISOFORM B"/>
    <property type="match status" value="1"/>
</dbReference>
<keyword evidence="4" id="KW-0862">Zinc</keyword>
<feature type="region of interest" description="Disordered" evidence="5">
    <location>
        <begin position="263"/>
        <end position="282"/>
    </location>
</feature>
<dbReference type="SMART" id="SM00184">
    <property type="entry name" value="RING"/>
    <property type="match status" value="1"/>
</dbReference>
<dbReference type="AlphaFoldDB" id="A0A8X8Y1Y9"/>
<dbReference type="SUPFAM" id="SSF48403">
    <property type="entry name" value="Ankyrin repeat"/>
    <property type="match status" value="1"/>
</dbReference>
<dbReference type="InterPro" id="IPR002110">
    <property type="entry name" value="Ankyrin_rpt"/>
</dbReference>
<comment type="caution">
    <text evidence="7">The sequence shown here is derived from an EMBL/GenBank/DDBJ whole genome shotgun (WGS) entry which is preliminary data.</text>
</comment>
<evidence type="ECO:0000313" key="8">
    <source>
        <dbReference type="Proteomes" id="UP000298416"/>
    </source>
</evidence>
<evidence type="ECO:0000259" key="6">
    <source>
        <dbReference type="PROSITE" id="PS50089"/>
    </source>
</evidence>
<dbReference type="PROSITE" id="PS50297">
    <property type="entry name" value="ANK_REP_REGION"/>
    <property type="match status" value="2"/>
</dbReference>
<dbReference type="EMBL" id="PNBA02000005">
    <property type="protein sequence ID" value="KAG6423084.1"/>
    <property type="molecule type" value="Genomic_DNA"/>
</dbReference>
<feature type="repeat" description="ANK" evidence="3">
    <location>
        <begin position="75"/>
        <end position="107"/>
    </location>
</feature>
<dbReference type="Proteomes" id="UP000298416">
    <property type="component" value="Unassembled WGS sequence"/>
</dbReference>
<dbReference type="InterPro" id="IPR003903">
    <property type="entry name" value="UIM_dom"/>
</dbReference>
<dbReference type="SMART" id="SM00248">
    <property type="entry name" value="ANK"/>
    <property type="match status" value="2"/>
</dbReference>
<accession>A0A8X8Y1Y9</accession>
<gene>
    <name evidence="7" type="ORF">SASPL_113468</name>
</gene>
<dbReference type="InterPro" id="IPR013083">
    <property type="entry name" value="Znf_RING/FYVE/PHD"/>
</dbReference>
<dbReference type="Pfam" id="PF13857">
    <property type="entry name" value="Ank_5"/>
    <property type="match status" value="1"/>
</dbReference>
<reference evidence="7" key="1">
    <citation type="submission" date="2018-01" db="EMBL/GenBank/DDBJ databases">
        <authorList>
            <person name="Mao J.F."/>
        </authorList>
    </citation>
    <scope>NUCLEOTIDE SEQUENCE</scope>
    <source>
        <strain evidence="7">Huo1</strain>
        <tissue evidence="7">Leaf</tissue>
    </source>
</reference>